<organism evidence="1 2">
    <name type="scientific">Araneus ventricosus</name>
    <name type="common">Orbweaver spider</name>
    <name type="synonym">Epeira ventricosa</name>
    <dbReference type="NCBI Taxonomy" id="182803"/>
    <lineage>
        <taxon>Eukaryota</taxon>
        <taxon>Metazoa</taxon>
        <taxon>Ecdysozoa</taxon>
        <taxon>Arthropoda</taxon>
        <taxon>Chelicerata</taxon>
        <taxon>Arachnida</taxon>
        <taxon>Araneae</taxon>
        <taxon>Araneomorphae</taxon>
        <taxon>Entelegynae</taxon>
        <taxon>Araneoidea</taxon>
        <taxon>Araneidae</taxon>
        <taxon>Araneus</taxon>
    </lineage>
</organism>
<dbReference type="OrthoDB" id="7698527at2759"/>
<sequence>MVFRCDRHSDQRRFNAPTANEIAMVFVNNDGEPPLERNICVYLLNPENPQQPFININILSKKFRSDGLSHFLSLRRTSLATQLAL</sequence>
<keyword evidence="2" id="KW-1185">Reference proteome</keyword>
<name>A0A4Y2RQ61_ARAVE</name>
<evidence type="ECO:0000313" key="2">
    <source>
        <dbReference type="Proteomes" id="UP000499080"/>
    </source>
</evidence>
<dbReference type="Proteomes" id="UP000499080">
    <property type="component" value="Unassembled WGS sequence"/>
</dbReference>
<dbReference type="EMBL" id="BGPR01017875">
    <property type="protein sequence ID" value="GBN77530.1"/>
    <property type="molecule type" value="Genomic_DNA"/>
</dbReference>
<comment type="caution">
    <text evidence="1">The sequence shown here is derived from an EMBL/GenBank/DDBJ whole genome shotgun (WGS) entry which is preliminary data.</text>
</comment>
<proteinExistence type="predicted"/>
<gene>
    <name evidence="1" type="ORF">AVEN_5826_1</name>
</gene>
<reference evidence="1 2" key="1">
    <citation type="journal article" date="2019" name="Sci. Rep.">
        <title>Orb-weaving spider Araneus ventricosus genome elucidates the spidroin gene catalogue.</title>
        <authorList>
            <person name="Kono N."/>
            <person name="Nakamura H."/>
            <person name="Ohtoshi R."/>
            <person name="Moran D.A.P."/>
            <person name="Shinohara A."/>
            <person name="Yoshida Y."/>
            <person name="Fujiwara M."/>
            <person name="Mori M."/>
            <person name="Tomita M."/>
            <person name="Arakawa K."/>
        </authorList>
    </citation>
    <scope>NUCLEOTIDE SEQUENCE [LARGE SCALE GENOMIC DNA]</scope>
</reference>
<evidence type="ECO:0000313" key="1">
    <source>
        <dbReference type="EMBL" id="GBN77530.1"/>
    </source>
</evidence>
<accession>A0A4Y2RQ61</accession>
<protein>
    <submittedName>
        <fullName evidence="1">Uncharacterized protein</fullName>
    </submittedName>
</protein>
<dbReference type="AlphaFoldDB" id="A0A4Y2RQ61"/>